<dbReference type="InterPro" id="IPR018060">
    <property type="entry name" value="HTH_AraC"/>
</dbReference>
<keyword evidence="4" id="KW-0472">Membrane</keyword>
<evidence type="ECO:0000313" key="7">
    <source>
        <dbReference type="Proteomes" id="UP001062165"/>
    </source>
</evidence>
<proteinExistence type="predicted"/>
<dbReference type="SUPFAM" id="SSF46689">
    <property type="entry name" value="Homeodomain-like"/>
    <property type="match status" value="1"/>
</dbReference>
<organism evidence="6 7">
    <name type="scientific">Reichenbachiella carrageenanivorans</name>
    <dbReference type="NCBI Taxonomy" id="2979869"/>
    <lineage>
        <taxon>Bacteria</taxon>
        <taxon>Pseudomonadati</taxon>
        <taxon>Bacteroidota</taxon>
        <taxon>Cytophagia</taxon>
        <taxon>Cytophagales</taxon>
        <taxon>Reichenbachiellaceae</taxon>
        <taxon>Reichenbachiella</taxon>
    </lineage>
</organism>
<dbReference type="RefSeq" id="WP_263050806.1">
    <property type="nucleotide sequence ID" value="NZ_CP106735.1"/>
</dbReference>
<evidence type="ECO:0000256" key="3">
    <source>
        <dbReference type="ARBA" id="ARBA00023163"/>
    </source>
</evidence>
<evidence type="ECO:0000256" key="4">
    <source>
        <dbReference type="SAM" id="Phobius"/>
    </source>
</evidence>
<feature type="domain" description="HTH araC/xylS-type" evidence="5">
    <location>
        <begin position="161"/>
        <end position="260"/>
    </location>
</feature>
<keyword evidence="2" id="KW-0238">DNA-binding</keyword>
<evidence type="ECO:0000256" key="1">
    <source>
        <dbReference type="ARBA" id="ARBA00023015"/>
    </source>
</evidence>
<dbReference type="PANTHER" id="PTHR43280:SF2">
    <property type="entry name" value="HTH-TYPE TRANSCRIPTIONAL REGULATOR EXSA"/>
    <property type="match status" value="1"/>
</dbReference>
<dbReference type="Pfam" id="PF12833">
    <property type="entry name" value="HTH_18"/>
    <property type="match status" value="1"/>
</dbReference>
<accession>A0ABY6D1X0</accession>
<reference evidence="6" key="1">
    <citation type="submission" date="2022-10" db="EMBL/GenBank/DDBJ databases">
        <title>Comparative genomics and taxonomic characterization of three novel marine species of genus Reichenbachiella exhibiting antioxidant and polysaccharide degradation activities.</title>
        <authorList>
            <person name="Muhammad N."/>
            <person name="Lee Y.-J."/>
            <person name="Ko J."/>
            <person name="Kim S.-G."/>
        </authorList>
    </citation>
    <scope>NUCLEOTIDE SEQUENCE</scope>
    <source>
        <strain evidence="6">Wsw4-B4</strain>
    </source>
</reference>
<keyword evidence="7" id="KW-1185">Reference proteome</keyword>
<keyword evidence="3" id="KW-0804">Transcription</keyword>
<name>A0ABY6D1X0_9BACT</name>
<dbReference type="Gene3D" id="1.10.10.60">
    <property type="entry name" value="Homeodomain-like"/>
    <property type="match status" value="1"/>
</dbReference>
<feature type="transmembrane region" description="Helical" evidence="4">
    <location>
        <begin position="110"/>
        <end position="132"/>
    </location>
</feature>
<keyword evidence="1" id="KW-0805">Transcription regulation</keyword>
<evidence type="ECO:0000313" key="6">
    <source>
        <dbReference type="EMBL" id="UXX79063.1"/>
    </source>
</evidence>
<dbReference type="PANTHER" id="PTHR43280">
    <property type="entry name" value="ARAC-FAMILY TRANSCRIPTIONAL REGULATOR"/>
    <property type="match status" value="1"/>
</dbReference>
<gene>
    <name evidence="6" type="ORF">N7E81_17045</name>
</gene>
<protein>
    <submittedName>
        <fullName evidence="6">AraC family transcriptional regulator</fullName>
    </submittedName>
</protein>
<dbReference type="EMBL" id="CP106735">
    <property type="protein sequence ID" value="UXX79063.1"/>
    <property type="molecule type" value="Genomic_DNA"/>
</dbReference>
<dbReference type="InterPro" id="IPR009057">
    <property type="entry name" value="Homeodomain-like_sf"/>
</dbReference>
<evidence type="ECO:0000259" key="5">
    <source>
        <dbReference type="PROSITE" id="PS01124"/>
    </source>
</evidence>
<dbReference type="Proteomes" id="UP001062165">
    <property type="component" value="Chromosome"/>
</dbReference>
<keyword evidence="4" id="KW-0812">Transmembrane</keyword>
<sequence length="275" mass="32047">MKTYLYCLVIVMSAVGRGVSQNQDMFFENDRMNKTVLEGCNLSDQVSMQELNLEGETLYSGKSYAFLDNQNTDKTHTIAIYTSEESGTYTLHVWSDAPESSLSIVVIPPFWNVVLLWSVLAFFFAVFILILVKKRKARRDTARQRFVANHRYTEEEEKFVEEVQRIVNENLSNDAFSIEMLSKQVGVSRTQLNRKLHELMDTTPSELVRSFRVHTAAQLIRESGMRMTEIYLQVGFSGRAPFIDNFKKYYQMTPSDYARKYRQRRKRGKNMEDES</sequence>
<keyword evidence="4" id="KW-1133">Transmembrane helix</keyword>
<evidence type="ECO:0000256" key="2">
    <source>
        <dbReference type="ARBA" id="ARBA00023125"/>
    </source>
</evidence>
<dbReference type="SMART" id="SM00342">
    <property type="entry name" value="HTH_ARAC"/>
    <property type="match status" value="1"/>
</dbReference>
<dbReference type="PROSITE" id="PS01124">
    <property type="entry name" value="HTH_ARAC_FAMILY_2"/>
    <property type="match status" value="1"/>
</dbReference>